<dbReference type="RefSeq" id="WP_188788453.1">
    <property type="nucleotide sequence ID" value="NZ_BMJV01000001.1"/>
</dbReference>
<reference evidence="2" key="1">
    <citation type="journal article" date="2014" name="Int. J. Syst. Evol. Microbiol.">
        <title>Complete genome sequence of Corynebacterium casei LMG S-19264T (=DSM 44701T), isolated from a smear-ripened cheese.</title>
        <authorList>
            <consortium name="US DOE Joint Genome Institute (JGI-PGF)"/>
            <person name="Walter F."/>
            <person name="Albersmeier A."/>
            <person name="Kalinowski J."/>
            <person name="Ruckert C."/>
        </authorList>
    </citation>
    <scope>NUCLEOTIDE SEQUENCE</scope>
    <source>
        <strain evidence="2">CGMCC 1.15762</strain>
    </source>
</reference>
<dbReference type="InterPro" id="IPR005586">
    <property type="entry name" value="ABC_trans_aux"/>
</dbReference>
<dbReference type="Proteomes" id="UP000617145">
    <property type="component" value="Unassembled WGS sequence"/>
</dbReference>
<dbReference type="AlphaFoldDB" id="A0A8J3EFR2"/>
<name>A0A8J3EFR2_9RHOB</name>
<feature type="domain" description="ABC-type transport auxiliary lipoprotein component" evidence="1">
    <location>
        <begin position="27"/>
        <end position="177"/>
    </location>
</feature>
<organism evidence="2 3">
    <name type="scientific">Salipiger pallidus</name>
    <dbReference type="NCBI Taxonomy" id="1775170"/>
    <lineage>
        <taxon>Bacteria</taxon>
        <taxon>Pseudomonadati</taxon>
        <taxon>Pseudomonadota</taxon>
        <taxon>Alphaproteobacteria</taxon>
        <taxon>Rhodobacterales</taxon>
        <taxon>Roseobacteraceae</taxon>
        <taxon>Salipiger</taxon>
    </lineage>
</organism>
<dbReference type="SUPFAM" id="SSF159594">
    <property type="entry name" value="XCC0632-like"/>
    <property type="match status" value="1"/>
</dbReference>
<proteinExistence type="predicted"/>
<protein>
    <submittedName>
        <fullName evidence="2">Lipoprotein</fullName>
    </submittedName>
</protein>
<evidence type="ECO:0000313" key="3">
    <source>
        <dbReference type="Proteomes" id="UP000617145"/>
    </source>
</evidence>
<sequence length="183" mass="19318">MKTILPFVLLLAACSGAEQRFLIDPPAEQGAVRLGVSSLEVRDVSLPLYADASEILLEGEDGALTQIDNALWADDPGRAVTLAISEQIGRRSSAAVAPEPWPLEEDAQAAVAVTVSQLVGRSNGTLQLTGQYAISSYDRIVRERIQRFDISVPMTSATPQGVAQATGAAISELSGQITTALSR</sequence>
<evidence type="ECO:0000259" key="1">
    <source>
        <dbReference type="Pfam" id="PF03886"/>
    </source>
</evidence>
<dbReference type="Pfam" id="PF03886">
    <property type="entry name" value="ABC_trans_aux"/>
    <property type="match status" value="1"/>
</dbReference>
<comment type="caution">
    <text evidence="2">The sequence shown here is derived from an EMBL/GenBank/DDBJ whole genome shotgun (WGS) entry which is preliminary data.</text>
</comment>
<keyword evidence="2" id="KW-0449">Lipoprotein</keyword>
<gene>
    <name evidence="2" type="ORF">GCM10011415_04830</name>
</gene>
<dbReference type="Gene3D" id="3.40.50.10610">
    <property type="entry name" value="ABC-type transport auxiliary lipoprotein component"/>
    <property type="match status" value="1"/>
</dbReference>
<dbReference type="EMBL" id="BMJV01000001">
    <property type="protein sequence ID" value="GGG61709.1"/>
    <property type="molecule type" value="Genomic_DNA"/>
</dbReference>
<keyword evidence="3" id="KW-1185">Reference proteome</keyword>
<reference evidence="2" key="2">
    <citation type="submission" date="2020-09" db="EMBL/GenBank/DDBJ databases">
        <authorList>
            <person name="Sun Q."/>
            <person name="Zhou Y."/>
        </authorList>
    </citation>
    <scope>NUCLEOTIDE SEQUENCE</scope>
    <source>
        <strain evidence="2">CGMCC 1.15762</strain>
    </source>
</reference>
<accession>A0A8J3EFR2</accession>
<evidence type="ECO:0000313" key="2">
    <source>
        <dbReference type="EMBL" id="GGG61709.1"/>
    </source>
</evidence>